<dbReference type="EMBL" id="MU003500">
    <property type="protein sequence ID" value="KAF2473171.1"/>
    <property type="molecule type" value="Genomic_DNA"/>
</dbReference>
<sequence length="682" mass="74682">MDGPPPQRWSREKWVTVFSSHQPTIREVTECLGLGLCASSYNSNRGIPKFDEPNYQKLSNEVAKLSKELPQERDALLDFAADPESLNGELDELLDSLGTLIWGRDANRSRLLKPDASKKTYFKDLFVEETEDRNILKIHLHRWIVIKACYYIRNIRLKRKSGVEDGSAPIDSDREGYAILSPKPQLLVKNHDGSPQPTLPAISESPRTRRTSRLLASNAAQQPNAPTNLEPAETEPKAVLGSNATPPPPFTPINPGNPENGQEQHVTETNATAQPITLKPPASSTPTLPADALQLAEESRRTSSIPESAPSCEGNNAVIPSGLISGKKRPNPNGFDAAPRKASRPSLATASPSTENAPPLPGQVNHQPSPVTLVTHIDAGGRPMLSPLSSNALNGVARPANSSDSPSTAPPTFTAVNAPNGHFAHHTSAPSSAHSTQAQNGFASPYAAIAPNPNGPPIPYRTHTPGGTNGHNIPQMPTGPHALSRSHTPNGTHAQHNTHSLNRENSGETMVPATADLELMKFELLDSLMKYLHPKTGAQFNERGLFQMLELIWRHNTPIFQAQMGHLYTYQGNVLLAWIDERRKIAQLRQAMEIQPGVRAPEMVDRLLAMNDLRVIHLKWKALKTQVGSQTLSPEDLLCKTFAMMTQTEGTEHLFRAGLDRLNEGLFEFLRSDDMKISMNLR</sequence>
<proteinExistence type="predicted"/>
<evidence type="ECO:0000313" key="1">
    <source>
        <dbReference type="EMBL" id="KAF2473171.1"/>
    </source>
</evidence>
<protein>
    <submittedName>
        <fullName evidence="1">Uncharacterized protein</fullName>
    </submittedName>
</protein>
<comment type="caution">
    <text evidence="1">The sequence shown here is derived from an EMBL/GenBank/DDBJ whole genome shotgun (WGS) entry which is preliminary data.</text>
</comment>
<reference evidence="1" key="1">
    <citation type="journal article" date="2020" name="Stud. Mycol.">
        <title>101 Dothideomycetes genomes: a test case for predicting lifestyles and emergence of pathogens.</title>
        <authorList>
            <person name="Haridas S."/>
            <person name="Albert R."/>
            <person name="Binder M."/>
            <person name="Bloem J."/>
            <person name="Labutti K."/>
            <person name="Salamov A."/>
            <person name="Andreopoulos B."/>
            <person name="Baker S."/>
            <person name="Barry K."/>
            <person name="Bills G."/>
            <person name="Bluhm B."/>
            <person name="Cannon C."/>
            <person name="Castanera R."/>
            <person name="Culley D."/>
            <person name="Daum C."/>
            <person name="Ezra D."/>
            <person name="Gonzalez J."/>
            <person name="Henrissat B."/>
            <person name="Kuo A."/>
            <person name="Liang C."/>
            <person name="Lipzen A."/>
            <person name="Lutzoni F."/>
            <person name="Magnuson J."/>
            <person name="Mondo S."/>
            <person name="Nolan M."/>
            <person name="Ohm R."/>
            <person name="Pangilinan J."/>
            <person name="Park H.-J."/>
            <person name="Ramirez L."/>
            <person name="Alfaro M."/>
            <person name="Sun H."/>
            <person name="Tritt A."/>
            <person name="Yoshinaga Y."/>
            <person name="Zwiers L.-H."/>
            <person name="Turgeon B."/>
            <person name="Goodwin S."/>
            <person name="Spatafora J."/>
            <person name="Crous P."/>
            <person name="Grigoriev I."/>
        </authorList>
    </citation>
    <scope>NUCLEOTIDE SEQUENCE</scope>
    <source>
        <strain evidence="1">ATCC 200398</strain>
    </source>
</reference>
<evidence type="ECO:0000313" key="2">
    <source>
        <dbReference type="Proteomes" id="UP000799755"/>
    </source>
</evidence>
<accession>A0ACB6R202</accession>
<organism evidence="1 2">
    <name type="scientific">Lindgomyces ingoldianus</name>
    <dbReference type="NCBI Taxonomy" id="673940"/>
    <lineage>
        <taxon>Eukaryota</taxon>
        <taxon>Fungi</taxon>
        <taxon>Dikarya</taxon>
        <taxon>Ascomycota</taxon>
        <taxon>Pezizomycotina</taxon>
        <taxon>Dothideomycetes</taxon>
        <taxon>Pleosporomycetidae</taxon>
        <taxon>Pleosporales</taxon>
        <taxon>Lindgomycetaceae</taxon>
        <taxon>Lindgomyces</taxon>
    </lineage>
</organism>
<name>A0ACB6R202_9PLEO</name>
<gene>
    <name evidence="1" type="ORF">BDR25DRAFT_257397</name>
</gene>
<dbReference type="Proteomes" id="UP000799755">
    <property type="component" value="Unassembled WGS sequence"/>
</dbReference>
<keyword evidence="2" id="KW-1185">Reference proteome</keyword>